<dbReference type="PANTHER" id="PTHR43350">
    <property type="entry name" value="NAD-DEPENDENT ALCOHOL DEHYDROGENASE"/>
    <property type="match status" value="1"/>
</dbReference>
<evidence type="ECO:0000256" key="3">
    <source>
        <dbReference type="ARBA" id="ARBA00022723"/>
    </source>
</evidence>
<reference evidence="7" key="1">
    <citation type="journal article" date="2019" name="Int. J. Syst. Evol. Microbiol.">
        <title>The Global Catalogue of Microorganisms (GCM) 10K type strain sequencing project: providing services to taxonomists for standard genome sequencing and annotation.</title>
        <authorList>
            <consortium name="The Broad Institute Genomics Platform"/>
            <consortium name="The Broad Institute Genome Sequencing Center for Infectious Disease"/>
            <person name="Wu L."/>
            <person name="Ma J."/>
        </authorList>
    </citation>
    <scope>NUCLEOTIDE SEQUENCE [LARGE SCALE GENOMIC DNA]</scope>
    <source>
        <strain evidence="7">JCM 14309</strain>
    </source>
</reference>
<protein>
    <submittedName>
        <fullName evidence="6">Zinc-binding alcohol dehydrogenase</fullName>
    </submittedName>
</protein>
<comment type="cofactor">
    <cofactor evidence="1">
        <name>Zn(2+)</name>
        <dbReference type="ChEBI" id="CHEBI:29105"/>
    </cofactor>
</comment>
<dbReference type="InterPro" id="IPR011032">
    <property type="entry name" value="GroES-like_sf"/>
</dbReference>
<dbReference type="Gene3D" id="3.40.50.720">
    <property type="entry name" value="NAD(P)-binding Rossmann-like Domain"/>
    <property type="match status" value="1"/>
</dbReference>
<evidence type="ECO:0000256" key="1">
    <source>
        <dbReference type="ARBA" id="ARBA00001947"/>
    </source>
</evidence>
<dbReference type="RefSeq" id="WP_344682269.1">
    <property type="nucleotide sequence ID" value="NZ_BAAAVT010000001.1"/>
</dbReference>
<comment type="caution">
    <text evidence="6">The sequence shown here is derived from an EMBL/GenBank/DDBJ whole genome shotgun (WGS) entry which is preliminary data.</text>
</comment>
<organism evidence="6 7">
    <name type="scientific">Nesterenkonia aethiopica</name>
    <dbReference type="NCBI Taxonomy" id="269144"/>
    <lineage>
        <taxon>Bacteria</taxon>
        <taxon>Bacillati</taxon>
        <taxon>Actinomycetota</taxon>
        <taxon>Actinomycetes</taxon>
        <taxon>Micrococcales</taxon>
        <taxon>Micrococcaceae</taxon>
        <taxon>Nesterenkonia</taxon>
    </lineage>
</organism>
<evidence type="ECO:0000313" key="6">
    <source>
        <dbReference type="EMBL" id="GAA3050056.1"/>
    </source>
</evidence>
<evidence type="ECO:0000256" key="2">
    <source>
        <dbReference type="ARBA" id="ARBA00008072"/>
    </source>
</evidence>
<dbReference type="SUPFAM" id="SSF50129">
    <property type="entry name" value="GroES-like"/>
    <property type="match status" value="1"/>
</dbReference>
<dbReference type="PANTHER" id="PTHR43350:SF19">
    <property type="entry name" value="D-GULOSIDE 3-DEHYDROGENASE"/>
    <property type="match status" value="1"/>
</dbReference>
<evidence type="ECO:0000256" key="4">
    <source>
        <dbReference type="ARBA" id="ARBA00022833"/>
    </source>
</evidence>
<dbReference type="EMBL" id="BAAAVT010000001">
    <property type="protein sequence ID" value="GAA3050056.1"/>
    <property type="molecule type" value="Genomic_DNA"/>
</dbReference>
<dbReference type="CDD" id="cd08255">
    <property type="entry name" value="2-desacetyl-2-hydroxyethyl_bacteriochlorophyllide_like"/>
    <property type="match status" value="1"/>
</dbReference>
<keyword evidence="3" id="KW-0479">Metal-binding</keyword>
<keyword evidence="5" id="KW-0560">Oxidoreductase</keyword>
<dbReference type="InterPro" id="IPR036291">
    <property type="entry name" value="NAD(P)-bd_dom_sf"/>
</dbReference>
<dbReference type="SUPFAM" id="SSF51735">
    <property type="entry name" value="NAD(P)-binding Rossmann-fold domains"/>
    <property type="match status" value="1"/>
</dbReference>
<name>A0ABP6LL54_9MICC</name>
<evidence type="ECO:0000256" key="5">
    <source>
        <dbReference type="ARBA" id="ARBA00023002"/>
    </source>
</evidence>
<gene>
    <name evidence="6" type="ORF">GCM10010529_00220</name>
</gene>
<keyword evidence="7" id="KW-1185">Reference proteome</keyword>
<evidence type="ECO:0000313" key="7">
    <source>
        <dbReference type="Proteomes" id="UP001500236"/>
    </source>
</evidence>
<sequence length="343" mass="36367">MEELHQSPGTSPSGALRSRQYWTTAPGRGEVVSAPVPTPGPGEVLVETLLSGISRGTESLVHRGMVPDDVAGIMCAPHQLGELPHPVSHGYLNVGIVRDGEGPDAAALRGRTVFTLAGHRDHVVVPAQDCHPLPDGCSAERALLAGAAETALNALWEAGISLGDRVTVIGGGMIGLSTALLAHRIPLERLEVVDVDEDRRQLIDALGLHAVAPGAAAPDSDVVLHSSATAAGLAEALRVAGDDALIIEQSWYGDERPQIPLGGDFHARRLRIIASQVGEVAQPRRLRRDRRARLRLGLSLLDDRFDSLITGRSPLEDLPQVMDALAYGDPAWAGTICHVVDHR</sequence>
<proteinExistence type="inferred from homology"/>
<comment type="similarity">
    <text evidence="2">Belongs to the zinc-containing alcohol dehydrogenase family.</text>
</comment>
<dbReference type="Proteomes" id="UP001500236">
    <property type="component" value="Unassembled WGS sequence"/>
</dbReference>
<dbReference type="Gene3D" id="3.90.180.10">
    <property type="entry name" value="Medium-chain alcohol dehydrogenases, catalytic domain"/>
    <property type="match status" value="2"/>
</dbReference>
<keyword evidence="4" id="KW-0862">Zinc</keyword>
<accession>A0ABP6LL54</accession>